<keyword evidence="3" id="KW-1185">Reference proteome</keyword>
<reference evidence="3" key="1">
    <citation type="journal article" date="2019" name="Int. J. Syst. Evol. Microbiol.">
        <title>The Global Catalogue of Microorganisms (GCM) 10K type strain sequencing project: providing services to taxonomists for standard genome sequencing and annotation.</title>
        <authorList>
            <consortium name="The Broad Institute Genomics Platform"/>
            <consortium name="The Broad Institute Genome Sequencing Center for Infectious Disease"/>
            <person name="Wu L."/>
            <person name="Ma J."/>
        </authorList>
    </citation>
    <scope>NUCLEOTIDE SEQUENCE [LARGE SCALE GENOMIC DNA]</scope>
    <source>
        <strain evidence="3">NBRC 108725</strain>
    </source>
</reference>
<feature type="region of interest" description="Disordered" evidence="1">
    <location>
        <begin position="1"/>
        <end position="34"/>
    </location>
</feature>
<gene>
    <name evidence="2" type="ORF">GCM10025866_30430</name>
</gene>
<evidence type="ECO:0000313" key="3">
    <source>
        <dbReference type="Proteomes" id="UP001321498"/>
    </source>
</evidence>
<evidence type="ECO:0008006" key="4">
    <source>
        <dbReference type="Google" id="ProtNLM"/>
    </source>
</evidence>
<dbReference type="EMBL" id="AP027731">
    <property type="protein sequence ID" value="BDZ47134.1"/>
    <property type="molecule type" value="Genomic_DNA"/>
</dbReference>
<organism evidence="2 3">
    <name type="scientific">Naasia aerilata</name>
    <dbReference type="NCBI Taxonomy" id="1162966"/>
    <lineage>
        <taxon>Bacteria</taxon>
        <taxon>Bacillati</taxon>
        <taxon>Actinomycetota</taxon>
        <taxon>Actinomycetes</taxon>
        <taxon>Micrococcales</taxon>
        <taxon>Microbacteriaceae</taxon>
        <taxon>Naasia</taxon>
    </lineage>
</organism>
<accession>A0ABM8GFK8</accession>
<dbReference type="InterPro" id="IPR018691">
    <property type="entry name" value="DUF2188"/>
</dbReference>
<protein>
    <recommendedName>
        <fullName evidence="4">DUF2188 domain-containing protein</fullName>
    </recommendedName>
</protein>
<name>A0ABM8GFK8_9MICO</name>
<sequence length="66" mass="6996">MADGDVRTRDKRGQWVNEVEGHPERSESYSGKEEAIEAGAALAEELGSTHTVEDAAPTGVITDPGD</sequence>
<evidence type="ECO:0000256" key="1">
    <source>
        <dbReference type="SAM" id="MobiDB-lite"/>
    </source>
</evidence>
<proteinExistence type="predicted"/>
<dbReference type="Pfam" id="PF09954">
    <property type="entry name" value="DUF2188"/>
    <property type="match status" value="1"/>
</dbReference>
<evidence type="ECO:0000313" key="2">
    <source>
        <dbReference type="EMBL" id="BDZ47134.1"/>
    </source>
</evidence>
<dbReference type="Proteomes" id="UP001321498">
    <property type="component" value="Chromosome"/>
</dbReference>